<accession>A0A191ZGQ8</accession>
<dbReference type="RefSeq" id="WP_066099399.1">
    <property type="nucleotide sequence ID" value="NZ_CP016027.1"/>
</dbReference>
<gene>
    <name evidence="1" type="ORF">A9404_06260</name>
</gene>
<proteinExistence type="predicted"/>
<protein>
    <submittedName>
        <fullName evidence="1">Uncharacterized protein</fullName>
    </submittedName>
</protein>
<evidence type="ECO:0000313" key="1">
    <source>
        <dbReference type="EMBL" id="ANJ67037.1"/>
    </source>
</evidence>
<sequence length="305" mass="33575">MTFFQMFLAASLALIGLLLGLAILRAWRVESPSRRSQRGIALNTGLRKLVQDIQLHRGMASIVLNGDVSFTPRLKVKQSEITHELRGLTDRLAENRDLVVGEPWSVIQSGWAQLQSQVLQMSVPESFEAHSALVLRVVHLMADVAERSHSDLGTPVARPLSEMLWRRLPELAEDLGKARAIGSGIAAARKVAGVDRIRLHFLVNRIRAGLEIMHRAVQQDQAKQLGVEAHQLIHRVDAAVQRLLEMIEHDLIAVNKPELAAATYFSAATDALEVVYHLYDSASEGLAHPKGQREVPSGFGAAQTA</sequence>
<dbReference type="EMBL" id="CP016027">
    <property type="protein sequence ID" value="ANJ67037.1"/>
    <property type="molecule type" value="Genomic_DNA"/>
</dbReference>
<name>A0A191ZGQ8_9GAMM</name>
<dbReference type="Proteomes" id="UP000078596">
    <property type="component" value="Chromosome"/>
</dbReference>
<evidence type="ECO:0000313" key="2">
    <source>
        <dbReference type="Proteomes" id="UP000078596"/>
    </source>
</evidence>
<keyword evidence="2" id="KW-1185">Reference proteome</keyword>
<dbReference type="OrthoDB" id="9180266at2"/>
<dbReference type="KEGG" id="haz:A9404_06260"/>
<organism evidence="1 2">
    <name type="scientific">Halothiobacillus diazotrophicus</name>
    <dbReference type="NCBI Taxonomy" id="1860122"/>
    <lineage>
        <taxon>Bacteria</taxon>
        <taxon>Pseudomonadati</taxon>
        <taxon>Pseudomonadota</taxon>
        <taxon>Gammaproteobacteria</taxon>
        <taxon>Chromatiales</taxon>
        <taxon>Halothiobacillaceae</taxon>
        <taxon>Halothiobacillus</taxon>
    </lineage>
</organism>
<reference evidence="1 2" key="1">
    <citation type="submission" date="2016-06" db="EMBL/GenBank/DDBJ databases">
        <title>Insight into the functional genes involving in sulfur oxidation in Pearl River water.</title>
        <authorList>
            <person name="Luo J."/>
            <person name="Tan X."/>
            <person name="Lin W."/>
        </authorList>
    </citation>
    <scope>NUCLEOTIDE SEQUENCE [LARGE SCALE GENOMIC DNA]</scope>
    <source>
        <strain evidence="1 2">LS2</strain>
    </source>
</reference>
<dbReference type="AlphaFoldDB" id="A0A191ZGQ8"/>
<dbReference type="STRING" id="1860122.A9404_06260"/>